<evidence type="ECO:0000313" key="2">
    <source>
        <dbReference type="Proteomes" id="UP000184038"/>
    </source>
</evidence>
<dbReference type="Proteomes" id="UP000184038">
    <property type="component" value="Unassembled WGS sequence"/>
</dbReference>
<dbReference type="RefSeq" id="WP_073290731.1">
    <property type="nucleotide sequence ID" value="NZ_FRCP01000023.1"/>
</dbReference>
<keyword evidence="2" id="KW-1185">Reference proteome</keyword>
<proteinExistence type="predicted"/>
<evidence type="ECO:0000313" key="1">
    <source>
        <dbReference type="EMBL" id="SHM94831.1"/>
    </source>
</evidence>
<name>A0A1M7MUY0_9FIRM</name>
<accession>A0A1M7MUY0</accession>
<dbReference type="AlphaFoldDB" id="A0A1M7MUY0"/>
<organism evidence="1 2">
    <name type="scientific">Anaerosporobacter mobilis DSM 15930</name>
    <dbReference type="NCBI Taxonomy" id="1120996"/>
    <lineage>
        <taxon>Bacteria</taxon>
        <taxon>Bacillati</taxon>
        <taxon>Bacillota</taxon>
        <taxon>Clostridia</taxon>
        <taxon>Lachnospirales</taxon>
        <taxon>Lachnospiraceae</taxon>
        <taxon>Anaerosporobacter</taxon>
    </lineage>
</organism>
<dbReference type="EMBL" id="FRCP01000023">
    <property type="protein sequence ID" value="SHM94831.1"/>
    <property type="molecule type" value="Genomic_DNA"/>
</dbReference>
<sequence length="89" mass="10328">MKDLSWINHPAMEHIDPRKLAILVDLANEAEGKPLDQSLPFIMNANTKLRAQNLSFTKEENELLVEVLSKDMSPQDKMKLDMMKRMMMK</sequence>
<dbReference type="OrthoDB" id="1912088at2"/>
<protein>
    <submittedName>
        <fullName evidence="1">Uncharacterized protein</fullName>
    </submittedName>
</protein>
<gene>
    <name evidence="1" type="ORF">SAMN02746066_04025</name>
</gene>
<reference evidence="1 2" key="1">
    <citation type="submission" date="2016-11" db="EMBL/GenBank/DDBJ databases">
        <authorList>
            <person name="Jaros S."/>
            <person name="Januszkiewicz K."/>
            <person name="Wedrychowicz H."/>
        </authorList>
    </citation>
    <scope>NUCLEOTIDE SEQUENCE [LARGE SCALE GENOMIC DNA]</scope>
    <source>
        <strain evidence="1 2">DSM 15930</strain>
    </source>
</reference>